<dbReference type="eggNOG" id="KOG2328">
    <property type="taxonomic scope" value="Eukaryota"/>
</dbReference>
<reference evidence="13 14" key="1">
    <citation type="journal article" date="2010" name="Nat. Biotechnol.">
        <title>Genome sequence of the model mushroom Schizophyllum commune.</title>
        <authorList>
            <person name="Ohm R.A."/>
            <person name="de Jong J.F."/>
            <person name="Lugones L.G."/>
            <person name="Aerts A."/>
            <person name="Kothe E."/>
            <person name="Stajich J.E."/>
            <person name="de Vries R.P."/>
            <person name="Record E."/>
            <person name="Levasseur A."/>
            <person name="Baker S.E."/>
            <person name="Bartholomew K.A."/>
            <person name="Coutinho P.M."/>
            <person name="Erdmann S."/>
            <person name="Fowler T.J."/>
            <person name="Gathman A.C."/>
            <person name="Lombard V."/>
            <person name="Henrissat B."/>
            <person name="Knabe N."/>
            <person name="Kuees U."/>
            <person name="Lilly W.W."/>
            <person name="Lindquist E."/>
            <person name="Lucas S."/>
            <person name="Magnuson J.K."/>
            <person name="Piumi F."/>
            <person name="Raudaskoski M."/>
            <person name="Salamov A."/>
            <person name="Schmutz J."/>
            <person name="Schwarze F.W.M.R."/>
            <person name="vanKuyk P.A."/>
            <person name="Horton J.S."/>
            <person name="Grigoriev I.V."/>
            <person name="Woesten H.A.B."/>
        </authorList>
    </citation>
    <scope>NUCLEOTIDE SEQUENCE [LARGE SCALE GENOMIC DNA]</scope>
    <source>
        <strain evidence="14">H4-8 / FGSC 9210</strain>
    </source>
</reference>
<dbReference type="HOGENOM" id="CLU_010510_0_0_1"/>
<keyword evidence="6" id="KW-0963">Cytoplasm</keyword>
<dbReference type="PANTHER" id="PTHR13108:SF9">
    <property type="entry name" value="CONDENSIN COMPLEX SUBUNIT 2"/>
    <property type="match status" value="1"/>
</dbReference>
<evidence type="ECO:0000313" key="13">
    <source>
        <dbReference type="EMBL" id="EFI97728.1"/>
    </source>
</evidence>
<dbReference type="GeneID" id="9595351"/>
<keyword evidence="14" id="KW-1185">Reference proteome</keyword>
<feature type="compositionally biased region" description="Polar residues" evidence="12">
    <location>
        <begin position="49"/>
        <end position="60"/>
    </location>
</feature>
<evidence type="ECO:0000256" key="6">
    <source>
        <dbReference type="ARBA" id="ARBA00022490"/>
    </source>
</evidence>
<feature type="compositionally biased region" description="Acidic residues" evidence="12">
    <location>
        <begin position="211"/>
        <end position="225"/>
    </location>
</feature>
<feature type="compositionally biased region" description="Acidic residues" evidence="12">
    <location>
        <begin position="13"/>
        <end position="27"/>
    </location>
</feature>
<dbReference type="STRING" id="578458.D8Q0F0"/>
<feature type="region of interest" description="Disordered" evidence="12">
    <location>
        <begin position="211"/>
        <end position="241"/>
    </location>
</feature>
<sequence length="790" mass="87371">MARTTAARRPPPDDEPSQPLYDDDSDSGSEHQATPKARKSRGKRRMSEYNPSEGDSSLNDSRAALKESSMQDDAAERRRRRKSTKITVLPEDLADGQQQAESSRQSKTSRPLTSIPAPAAKINVPLDVMSENFEEWMKLATDNKINAGNSWNFQLIDYFHDGQLLRNKDDNSINFQRASCTLDGCVKIWTSRVDSVGNETSKLATHLAAGGDEDVEEGAESDNPDADPSQPRKRKSRKAENTIGNAAKLRADKLELEFSVDPLFKKTCADFDEGGAQGLLMNHLSLGVGKDSALRIIFDASDSVCRVVEEEEHEGDEPEDLIDLTEIKTKFLPNLSILENKAISHALTDFSFTKSDHAVLNQPLSTYMDDDDDDDAGGFNDTGMDVDNNGEPQVEEDFFANDDGAGDNYEDGPIGGGDYDNEQSNYGGEGDYSRGTPAMGMGPGGEEPFDPTRTDGELFMAMTTDGEKNMFEEFDKRGNANWMGPGAPVNGMSRLARLRMRDTDPNADAKPKKPREKKEPFKVSFGDRPESMKEVNARLFATSKTSINLSKNQRLGKNGKRDEHLLPDDMHFSSRQLITLFLKSRFAIKIRGRKPVINERGDGEVADDYWQQQAAGDGGADDDYDGGDPPPFSTQFMEDDIDEGEQDLAASTLGTARRLRPQTINYARRAKRVDVRKLKDNIWQGLEVLATPPKDPESMDVDDVDAPLGEGREFGSVIQGLQSKYQPEKLDDISTSFCFICLLHLANEQGLKLEPPPAPEVEEQAAQAPKKVGNLWDIKVYRDPTATKAS</sequence>
<evidence type="ECO:0000256" key="4">
    <source>
        <dbReference type="ARBA" id="ARBA00016065"/>
    </source>
</evidence>
<dbReference type="OMA" id="FRKTCAD"/>
<evidence type="ECO:0000256" key="2">
    <source>
        <dbReference type="ARBA" id="ARBA00004496"/>
    </source>
</evidence>
<protein>
    <recommendedName>
        <fullName evidence="4 11">Condensin complex subunit 2</fullName>
    </recommendedName>
</protein>
<evidence type="ECO:0000256" key="11">
    <source>
        <dbReference type="PIRNR" id="PIRNR017126"/>
    </source>
</evidence>
<proteinExistence type="inferred from homology"/>
<dbReference type="PIRSF" id="PIRSF017126">
    <property type="entry name" value="Condensin_H"/>
    <property type="match status" value="1"/>
</dbReference>
<keyword evidence="8 11" id="KW-0498">Mitosis</keyword>
<dbReference type="Proteomes" id="UP000007431">
    <property type="component" value="Unassembled WGS sequence"/>
</dbReference>
<dbReference type="KEGG" id="scm:SCHCO_02535434"/>
<feature type="region of interest" description="Disordered" evidence="12">
    <location>
        <begin position="400"/>
        <end position="451"/>
    </location>
</feature>
<evidence type="ECO:0000256" key="9">
    <source>
        <dbReference type="ARBA" id="ARBA00023067"/>
    </source>
</evidence>
<feature type="compositionally biased region" description="Acidic residues" evidence="12">
    <location>
        <begin position="400"/>
        <end position="410"/>
    </location>
</feature>
<dbReference type="Pfam" id="PF05786">
    <property type="entry name" value="Cnd2"/>
    <property type="match status" value="2"/>
</dbReference>
<dbReference type="InterPro" id="IPR022816">
    <property type="entry name" value="Condensin_barren_su2"/>
</dbReference>
<dbReference type="GO" id="GO:0000796">
    <property type="term" value="C:condensin complex"/>
    <property type="evidence" value="ECO:0007669"/>
    <property type="project" value="InterPro"/>
</dbReference>
<evidence type="ECO:0000313" key="14">
    <source>
        <dbReference type="Proteomes" id="UP000007431"/>
    </source>
</evidence>
<evidence type="ECO:0000256" key="3">
    <source>
        <dbReference type="ARBA" id="ARBA00009471"/>
    </source>
</evidence>
<evidence type="ECO:0000256" key="5">
    <source>
        <dbReference type="ARBA" id="ARBA00022454"/>
    </source>
</evidence>
<feature type="region of interest" description="Disordered" evidence="12">
    <location>
        <begin position="1"/>
        <end position="114"/>
    </location>
</feature>
<dbReference type="GO" id="GO:0003682">
    <property type="term" value="F:chromatin binding"/>
    <property type="evidence" value="ECO:0007669"/>
    <property type="project" value="TreeGrafter"/>
</dbReference>
<keyword evidence="7 11" id="KW-0132">Cell division</keyword>
<feature type="compositionally biased region" description="Polar residues" evidence="12">
    <location>
        <begin position="96"/>
        <end position="112"/>
    </location>
</feature>
<dbReference type="FunCoup" id="D8Q0F0">
    <property type="interactions" value="564"/>
</dbReference>
<dbReference type="PANTHER" id="PTHR13108">
    <property type="entry name" value="CONDENSIN COMPLEX SUBUNIT 2"/>
    <property type="match status" value="1"/>
</dbReference>
<evidence type="ECO:0000256" key="1">
    <source>
        <dbReference type="ARBA" id="ARBA00004286"/>
    </source>
</evidence>
<dbReference type="VEuPathDB" id="FungiDB:SCHCODRAFT_02535434"/>
<evidence type="ECO:0000256" key="10">
    <source>
        <dbReference type="ARBA" id="ARBA00023306"/>
    </source>
</evidence>
<dbReference type="AlphaFoldDB" id="D8Q0F0"/>
<accession>D8Q0F0</accession>
<feature type="region of interest" description="Disordered" evidence="12">
    <location>
        <begin position="504"/>
        <end position="526"/>
    </location>
</feature>
<dbReference type="GO" id="GO:0005737">
    <property type="term" value="C:cytoplasm"/>
    <property type="evidence" value="ECO:0007669"/>
    <property type="project" value="UniProtKB-SubCell"/>
</dbReference>
<dbReference type="RefSeq" id="XP_003032631.1">
    <property type="nucleotide sequence ID" value="XM_003032585.1"/>
</dbReference>
<organism evidence="14">
    <name type="scientific">Schizophyllum commune (strain H4-8 / FGSC 9210)</name>
    <name type="common">Split gill fungus</name>
    <dbReference type="NCBI Taxonomy" id="578458"/>
    <lineage>
        <taxon>Eukaryota</taxon>
        <taxon>Fungi</taxon>
        <taxon>Dikarya</taxon>
        <taxon>Basidiomycota</taxon>
        <taxon>Agaricomycotina</taxon>
        <taxon>Agaricomycetes</taxon>
        <taxon>Agaricomycetidae</taxon>
        <taxon>Agaricales</taxon>
        <taxon>Schizophyllaceae</taxon>
        <taxon>Schizophyllum</taxon>
    </lineage>
</organism>
<dbReference type="GO" id="GO:0007076">
    <property type="term" value="P:mitotic chromosome condensation"/>
    <property type="evidence" value="ECO:0007669"/>
    <property type="project" value="InterPro"/>
</dbReference>
<keyword evidence="9 11" id="KW-0226">DNA condensation</keyword>
<comment type="function">
    <text evidence="11">Regulatory subunit of the condensin complex, a complex required for conversion of interphase chromatin into mitotic-like condense chromosomes.</text>
</comment>
<keyword evidence="10 11" id="KW-0131">Cell cycle</keyword>
<gene>
    <name evidence="13" type="ORF">SCHCODRAFT_81946</name>
</gene>
<dbReference type="EMBL" id="GL377305">
    <property type="protein sequence ID" value="EFI97728.1"/>
    <property type="molecule type" value="Genomic_DNA"/>
</dbReference>
<comment type="similarity">
    <text evidence="3 11">Belongs to the CND2 (condensin subunit 2) family.</text>
</comment>
<dbReference type="InParanoid" id="D8Q0F0"/>
<dbReference type="GO" id="GO:0051301">
    <property type="term" value="P:cell division"/>
    <property type="evidence" value="ECO:0007669"/>
    <property type="project" value="UniProtKB-KW"/>
</dbReference>
<evidence type="ECO:0000256" key="8">
    <source>
        <dbReference type="ARBA" id="ARBA00022776"/>
    </source>
</evidence>
<evidence type="ECO:0000256" key="7">
    <source>
        <dbReference type="ARBA" id="ARBA00022618"/>
    </source>
</evidence>
<evidence type="ECO:0000256" key="12">
    <source>
        <dbReference type="SAM" id="MobiDB-lite"/>
    </source>
</evidence>
<keyword evidence="5" id="KW-0158">Chromosome</keyword>
<name>D8Q0F0_SCHCM</name>
<dbReference type="OrthoDB" id="362021at2759"/>
<comment type="subcellular location">
    <subcellularLocation>
        <location evidence="1">Chromosome</location>
    </subcellularLocation>
    <subcellularLocation>
        <location evidence="2">Cytoplasm</location>
    </subcellularLocation>
</comment>